<proteinExistence type="predicted"/>
<dbReference type="InterPro" id="IPR008312">
    <property type="entry name" value="T6SS_TssB1"/>
</dbReference>
<protein>
    <submittedName>
        <fullName evidence="2">Type VI secretion protein</fullName>
    </submittedName>
</protein>
<dbReference type="PIRSF" id="PIRSF028301">
    <property type="entry name" value="UCP028301"/>
    <property type="match status" value="1"/>
</dbReference>
<evidence type="ECO:0000313" key="2">
    <source>
        <dbReference type="EMBL" id="KVE27306.1"/>
    </source>
</evidence>
<sequence length="188" mass="20743">MVRQKDGQKFIGESRAPRVQIEYDVEIYGSQKKVELPFVAGVMADLSGDNVEPLGPVEERRFLEIDVENFDDRMAQIAPSLSYHVKNVLTNDGTLIPIDLTFTSMDSFEPAEVVRRIPELSTLLDARSRLKELLTYMDGKAAAEDLIHELLRRQNVTDDDTAAVASAPSDAAPDNAPSGEGAPNQEVK</sequence>
<name>A0A118DP03_9BURK</name>
<dbReference type="Pfam" id="PF05591">
    <property type="entry name" value="T6SS_VipA"/>
    <property type="match status" value="1"/>
</dbReference>
<dbReference type="EMBL" id="LOWA01000031">
    <property type="protein sequence ID" value="KVE27306.1"/>
    <property type="molecule type" value="Genomic_DNA"/>
</dbReference>
<dbReference type="PANTHER" id="PTHR35850">
    <property type="entry name" value="CYTOPLASMIC PROTEIN-RELATED"/>
    <property type="match status" value="1"/>
</dbReference>
<gene>
    <name evidence="2" type="ORF">WS67_12495</name>
</gene>
<dbReference type="RefSeq" id="WP_059516725.1">
    <property type="nucleotide sequence ID" value="NZ_CP013448.1"/>
</dbReference>
<keyword evidence="3" id="KW-1185">Reference proteome</keyword>
<feature type="compositionally biased region" description="Low complexity" evidence="1">
    <location>
        <begin position="162"/>
        <end position="176"/>
    </location>
</feature>
<comment type="caution">
    <text evidence="2">The sequence shown here is derived from an EMBL/GenBank/DDBJ whole genome shotgun (WGS) entry which is preliminary data.</text>
</comment>
<evidence type="ECO:0000313" key="3">
    <source>
        <dbReference type="Proteomes" id="UP000062788"/>
    </source>
</evidence>
<dbReference type="OrthoDB" id="9789942at2"/>
<reference evidence="2 3" key="1">
    <citation type="submission" date="2015-11" db="EMBL/GenBank/DDBJ databases">
        <title>Expanding the genomic diversity of Burkholderia species for the development of highly accurate diagnostics.</title>
        <authorList>
            <person name="Sahl J."/>
            <person name="Keim P."/>
            <person name="Wagner D."/>
        </authorList>
    </citation>
    <scope>NUCLEOTIDE SEQUENCE [LARGE SCALE GENOMIC DNA]</scope>
    <source>
        <strain evidence="2 3">TSV85</strain>
    </source>
</reference>
<accession>A0A118DP03</accession>
<organism evidence="2 3">
    <name type="scientific">Burkholderia singularis</name>
    <dbReference type="NCBI Taxonomy" id="1503053"/>
    <lineage>
        <taxon>Bacteria</taxon>
        <taxon>Pseudomonadati</taxon>
        <taxon>Pseudomonadota</taxon>
        <taxon>Betaproteobacteria</taxon>
        <taxon>Burkholderiales</taxon>
        <taxon>Burkholderiaceae</taxon>
        <taxon>Burkholderia</taxon>
        <taxon>pseudomallei group</taxon>
    </lineage>
</organism>
<feature type="region of interest" description="Disordered" evidence="1">
    <location>
        <begin position="158"/>
        <end position="188"/>
    </location>
</feature>
<dbReference type="AlphaFoldDB" id="A0A118DP03"/>
<evidence type="ECO:0000256" key="1">
    <source>
        <dbReference type="SAM" id="MobiDB-lite"/>
    </source>
</evidence>
<dbReference type="PANTHER" id="PTHR35850:SF1">
    <property type="entry name" value="TYPE VI SECRETION SYSTEM SHEATH PROTEIN TSSB1"/>
    <property type="match status" value="1"/>
</dbReference>
<dbReference type="NCBIfam" id="TIGR03358">
    <property type="entry name" value="VI_chp_5"/>
    <property type="match status" value="1"/>
</dbReference>
<dbReference type="Proteomes" id="UP000062788">
    <property type="component" value="Unassembled WGS sequence"/>
</dbReference>